<comment type="cofactor">
    <cofactor evidence="9">
        <name>[2Fe-2S] cluster</name>
        <dbReference type="ChEBI" id="CHEBI:190135"/>
    </cofactor>
</comment>
<keyword evidence="6" id="KW-0411">Iron-sulfur</keyword>
<evidence type="ECO:0000256" key="5">
    <source>
        <dbReference type="ARBA" id="ARBA00023004"/>
    </source>
</evidence>
<gene>
    <name evidence="12" type="ORF">AB0D95_28855</name>
</gene>
<dbReference type="SUPFAM" id="SSF50022">
    <property type="entry name" value="ISP domain"/>
    <property type="match status" value="1"/>
</dbReference>
<dbReference type="InterPro" id="IPR017941">
    <property type="entry name" value="Rieske_2Fe-2S"/>
</dbReference>
<dbReference type="PANTHER" id="PTHR10134">
    <property type="entry name" value="CYTOCHROME B-C1 COMPLEX SUBUNIT RIESKE, MITOCHONDRIAL"/>
    <property type="match status" value="1"/>
</dbReference>
<evidence type="ECO:0000256" key="6">
    <source>
        <dbReference type="ARBA" id="ARBA00023014"/>
    </source>
</evidence>
<dbReference type="Proteomes" id="UP001551584">
    <property type="component" value="Unassembled WGS sequence"/>
</dbReference>
<evidence type="ECO:0000256" key="10">
    <source>
        <dbReference type="SAM" id="MobiDB-lite"/>
    </source>
</evidence>
<feature type="region of interest" description="Disordered" evidence="10">
    <location>
        <begin position="32"/>
        <end position="59"/>
    </location>
</feature>
<evidence type="ECO:0000256" key="1">
    <source>
        <dbReference type="ARBA" id="ARBA00002494"/>
    </source>
</evidence>
<keyword evidence="13" id="KW-1185">Reference proteome</keyword>
<keyword evidence="5" id="KW-0408">Iron</keyword>
<comment type="caution">
    <text evidence="12">The sequence shown here is derived from an EMBL/GenBank/DDBJ whole genome shotgun (WGS) entry which is preliminary data.</text>
</comment>
<evidence type="ECO:0000256" key="7">
    <source>
        <dbReference type="ARBA" id="ARBA00023157"/>
    </source>
</evidence>
<evidence type="ECO:0000313" key="12">
    <source>
        <dbReference type="EMBL" id="MEU9581234.1"/>
    </source>
</evidence>
<dbReference type="Pfam" id="PF00355">
    <property type="entry name" value="Rieske"/>
    <property type="match status" value="1"/>
</dbReference>
<keyword evidence="7" id="KW-1015">Disulfide bond</keyword>
<evidence type="ECO:0000259" key="11">
    <source>
        <dbReference type="PROSITE" id="PS51296"/>
    </source>
</evidence>
<dbReference type="RefSeq" id="WP_359277673.1">
    <property type="nucleotide sequence ID" value="NZ_JBEZNA010000106.1"/>
</dbReference>
<evidence type="ECO:0000256" key="8">
    <source>
        <dbReference type="ARBA" id="ARBA00029586"/>
    </source>
</evidence>
<keyword evidence="4" id="KW-0479">Metal-binding</keyword>
<dbReference type="PROSITE" id="PS51318">
    <property type="entry name" value="TAT"/>
    <property type="match status" value="1"/>
</dbReference>
<accession>A0ABV3EYI6</accession>
<evidence type="ECO:0000256" key="3">
    <source>
        <dbReference type="ARBA" id="ARBA00022714"/>
    </source>
</evidence>
<dbReference type="PRINTS" id="PR00162">
    <property type="entry name" value="RIESKE"/>
</dbReference>
<reference evidence="12 13" key="1">
    <citation type="submission" date="2024-06" db="EMBL/GenBank/DDBJ databases">
        <title>The Natural Products Discovery Center: Release of the First 8490 Sequenced Strains for Exploring Actinobacteria Biosynthetic Diversity.</title>
        <authorList>
            <person name="Kalkreuter E."/>
            <person name="Kautsar S.A."/>
            <person name="Yang D."/>
            <person name="Bader C.D."/>
            <person name="Teijaro C.N."/>
            <person name="Fluegel L."/>
            <person name="Davis C.M."/>
            <person name="Simpson J.R."/>
            <person name="Lauterbach L."/>
            <person name="Steele A.D."/>
            <person name="Gui C."/>
            <person name="Meng S."/>
            <person name="Li G."/>
            <person name="Viehrig K."/>
            <person name="Ye F."/>
            <person name="Su P."/>
            <person name="Kiefer A.F."/>
            <person name="Nichols A."/>
            <person name="Cepeda A.J."/>
            <person name="Yan W."/>
            <person name="Fan B."/>
            <person name="Jiang Y."/>
            <person name="Adhikari A."/>
            <person name="Zheng C.-J."/>
            <person name="Schuster L."/>
            <person name="Cowan T.M."/>
            <person name="Smanski M.J."/>
            <person name="Chevrette M.G."/>
            <person name="De Carvalho L.P.S."/>
            <person name="Shen B."/>
        </authorList>
    </citation>
    <scope>NUCLEOTIDE SEQUENCE [LARGE SCALE GENOMIC DNA]</scope>
    <source>
        <strain evidence="12 13">NPDC048117</strain>
    </source>
</reference>
<protein>
    <recommendedName>
        <fullName evidence="2">Cytochrome bc1 complex Rieske iron-sulfur subunit</fullName>
    </recommendedName>
    <alternativeName>
        <fullName evidence="8">Cytochrome bc1 reductase complex subunit QcrA</fullName>
    </alternativeName>
</protein>
<dbReference type="PROSITE" id="PS51296">
    <property type="entry name" value="RIESKE"/>
    <property type="match status" value="1"/>
</dbReference>
<proteinExistence type="predicted"/>
<dbReference type="EMBL" id="JBEZNA010000106">
    <property type="protein sequence ID" value="MEU9581234.1"/>
    <property type="molecule type" value="Genomic_DNA"/>
</dbReference>
<dbReference type="InterPro" id="IPR005805">
    <property type="entry name" value="Rieske_Fe-S_prot_C"/>
</dbReference>
<keyword evidence="3" id="KW-0001">2Fe-2S</keyword>
<evidence type="ECO:0000313" key="13">
    <source>
        <dbReference type="Proteomes" id="UP001551584"/>
    </source>
</evidence>
<evidence type="ECO:0000256" key="2">
    <source>
        <dbReference type="ARBA" id="ARBA00015816"/>
    </source>
</evidence>
<evidence type="ECO:0000256" key="4">
    <source>
        <dbReference type="ARBA" id="ARBA00022723"/>
    </source>
</evidence>
<comment type="function">
    <text evidence="1">Iron-sulfur subunit of the cytochrome bc1 complex, an essential component of the respiratory electron transport chain required for ATP synthesis. The bc1 complex catalyzes the oxidation of menaquinol and the reduction of cytochrome c in the respiratory chain. The bc1 complex operates through a Q-cycle mechanism that couples electron transfer to generation of the proton gradient that drives ATP synthesis.</text>
</comment>
<sequence length="144" mass="14589">MSGSDDLRRRTVLRGAALTPVAGLALAGCAGAEENRDSSPSGVPGPGTELGAEGDVPAGGSKVFARQKVVVSRTEDGALKAWSTVCTHAGCAMTKLDGTTITCACHGSRFDVENGQVLNPPATVPLTEVPVEVENGKIVTSKAT</sequence>
<evidence type="ECO:0000256" key="9">
    <source>
        <dbReference type="ARBA" id="ARBA00034078"/>
    </source>
</evidence>
<dbReference type="Gene3D" id="2.102.10.10">
    <property type="entry name" value="Rieske [2Fe-2S] iron-sulphur domain"/>
    <property type="match status" value="1"/>
</dbReference>
<dbReference type="InterPro" id="IPR036922">
    <property type="entry name" value="Rieske_2Fe-2S_sf"/>
</dbReference>
<dbReference type="CDD" id="cd03467">
    <property type="entry name" value="Rieske"/>
    <property type="match status" value="1"/>
</dbReference>
<feature type="domain" description="Rieske" evidence="11">
    <location>
        <begin position="48"/>
        <end position="140"/>
    </location>
</feature>
<dbReference type="InterPro" id="IPR014349">
    <property type="entry name" value="Rieske_Fe-S_prot"/>
</dbReference>
<organism evidence="12 13">
    <name type="scientific">Streptomyces chilikensis</name>
    <dbReference type="NCBI Taxonomy" id="1194079"/>
    <lineage>
        <taxon>Bacteria</taxon>
        <taxon>Bacillati</taxon>
        <taxon>Actinomycetota</taxon>
        <taxon>Actinomycetes</taxon>
        <taxon>Kitasatosporales</taxon>
        <taxon>Streptomycetaceae</taxon>
        <taxon>Streptomyces</taxon>
    </lineage>
</organism>
<dbReference type="InterPro" id="IPR006311">
    <property type="entry name" value="TAT_signal"/>
</dbReference>
<name>A0ABV3EYI6_9ACTN</name>